<organism evidence="1 2">
    <name type="scientific">Nitrospirillum amazonense</name>
    <dbReference type="NCBI Taxonomy" id="28077"/>
    <lineage>
        <taxon>Bacteria</taxon>
        <taxon>Pseudomonadati</taxon>
        <taxon>Pseudomonadota</taxon>
        <taxon>Alphaproteobacteria</taxon>
        <taxon>Rhodospirillales</taxon>
        <taxon>Azospirillaceae</taxon>
        <taxon>Nitrospirillum</taxon>
    </lineage>
</organism>
<dbReference type="GO" id="GO:0019825">
    <property type="term" value="F:oxygen binding"/>
    <property type="evidence" value="ECO:0007669"/>
    <property type="project" value="InterPro"/>
</dbReference>
<dbReference type="Gene3D" id="1.10.490.10">
    <property type="entry name" value="Globins"/>
    <property type="match status" value="1"/>
</dbReference>
<dbReference type="Proteomes" id="UP000319859">
    <property type="component" value="Unassembled WGS sequence"/>
</dbReference>
<dbReference type="RefSeq" id="WP_145751397.1">
    <property type="nucleotide sequence ID" value="NZ_VITN01000012.1"/>
</dbReference>
<dbReference type="EMBL" id="VITN01000012">
    <property type="protein sequence ID" value="TWB16952.1"/>
    <property type="molecule type" value="Genomic_DNA"/>
</dbReference>
<dbReference type="OrthoDB" id="25954at2"/>
<comment type="caution">
    <text evidence="1">The sequence shown here is derived from an EMBL/GenBank/DDBJ whole genome shotgun (WGS) entry which is preliminary data.</text>
</comment>
<protein>
    <submittedName>
        <fullName evidence="1">Hemoglobin</fullName>
    </submittedName>
</protein>
<accession>A0A560F5Q6</accession>
<evidence type="ECO:0000313" key="1">
    <source>
        <dbReference type="EMBL" id="TWB16952.1"/>
    </source>
</evidence>
<sequence length="136" mass="15118">MSQPFAAFTEESLTVLVRAFYDRARRDALLGPVFEGAVGTTEEAWDRHRARIVDFWSSVLLSTGRYDGRPMVVHAGLAMIGPDHFRRWLALFQETARGLFTAEAADRLAEVSARIGRSLQMGMAVARGEDAGAYLR</sequence>
<gene>
    <name evidence="1" type="ORF">FBZ89_112110</name>
</gene>
<dbReference type="AlphaFoldDB" id="A0A560F5Q6"/>
<dbReference type="SUPFAM" id="SSF46458">
    <property type="entry name" value="Globin-like"/>
    <property type="match status" value="1"/>
</dbReference>
<evidence type="ECO:0000313" key="2">
    <source>
        <dbReference type="Proteomes" id="UP000319859"/>
    </source>
</evidence>
<reference evidence="1 2" key="1">
    <citation type="submission" date="2019-06" db="EMBL/GenBank/DDBJ databases">
        <title>Genomic Encyclopedia of Type Strains, Phase IV (KMG-V): Genome sequencing to study the core and pangenomes of soil and plant-associated prokaryotes.</title>
        <authorList>
            <person name="Whitman W."/>
        </authorList>
    </citation>
    <scope>NUCLEOTIDE SEQUENCE [LARGE SCALE GENOMIC DNA]</scope>
    <source>
        <strain evidence="1 2">BR 11880</strain>
    </source>
</reference>
<dbReference type="InterPro" id="IPR009050">
    <property type="entry name" value="Globin-like_sf"/>
</dbReference>
<dbReference type="GO" id="GO:0020037">
    <property type="term" value="F:heme binding"/>
    <property type="evidence" value="ECO:0007669"/>
    <property type="project" value="InterPro"/>
</dbReference>
<dbReference type="InterPro" id="IPR012292">
    <property type="entry name" value="Globin/Proto"/>
</dbReference>
<dbReference type="CDD" id="cd08916">
    <property type="entry name" value="TrHb3_P"/>
    <property type="match status" value="1"/>
</dbReference>
<proteinExistence type="predicted"/>
<name>A0A560F5Q6_9PROT</name>